<sequence length="561" mass="63157">MAEKGAQAVFTRVAVASPAAVKPVAFQSFTRVASYKGGFKASKETTLAAMGGQRETPKRRATPFLGGQSITTTRGTTPFVRAPSTTEKDTATKTPLEGETRVVEVTTPSLESRGKPGERTTAEGPVESQVQAAKAKAKSKEKPVEIRRTASRRKEWVWNGFEQSGYPFHVIKHVDISPSPIEVTSSAGFQVLCSYSWQRGKPATIRVPGGPRFWVERELPLKLPPNKGRFFIDQNRVRMGDRPMEPLLRAADFMDAAVEEATRPKLKMDDVDVISLGNSLRRLLVFVSGARKYMPFRLDLSLVQDTLIIERCDMKYTEFPNGQEWCGWGRSFERAFTANYRGRSHDTGHFRALQYPLGDLNCIVLSEIDAFVKDVEPVEQASSQDQDQDQEQDQDQDPGQDLPPPPPPPPPPRLRPVPDVITKDLIVKFSNDKSGMTSQSALAEVKSLVYRSTTRPSGYMPQLWFARIPWLIVGKHREGNFDRVNKANVEDKFAEWEELKQTNLRKLVALLRELRDVMRKNQSHSCRALFARGTGGVFVDTDRKRFAIPEDLIERLWTRQP</sequence>
<proteinExistence type="predicted"/>
<feature type="region of interest" description="Disordered" evidence="1">
    <location>
        <begin position="377"/>
        <end position="417"/>
    </location>
</feature>
<evidence type="ECO:0000313" key="3">
    <source>
        <dbReference type="Proteomes" id="UP000639643"/>
    </source>
</evidence>
<dbReference type="PANTHER" id="PTHR35179">
    <property type="entry name" value="PROTEIN CBG02620"/>
    <property type="match status" value="1"/>
</dbReference>
<feature type="compositionally biased region" description="Acidic residues" evidence="1">
    <location>
        <begin position="386"/>
        <end position="398"/>
    </location>
</feature>
<gene>
    <name evidence="2" type="ORF">CMUS01_07596</name>
</gene>
<dbReference type="AlphaFoldDB" id="A0A8H6KGI1"/>
<evidence type="ECO:0000313" key="2">
    <source>
        <dbReference type="EMBL" id="KAF6830833.1"/>
    </source>
</evidence>
<accession>A0A8H6KGI1</accession>
<feature type="compositionally biased region" description="Basic and acidic residues" evidence="1">
    <location>
        <begin position="112"/>
        <end position="121"/>
    </location>
</feature>
<feature type="compositionally biased region" description="Pro residues" evidence="1">
    <location>
        <begin position="401"/>
        <end position="415"/>
    </location>
</feature>
<comment type="caution">
    <text evidence="2">The sequence shown here is derived from an EMBL/GenBank/DDBJ whole genome shotgun (WGS) entry which is preliminary data.</text>
</comment>
<reference evidence="2" key="1">
    <citation type="journal article" date="2020" name="Phytopathology">
        <title>Genome Sequence Resources of Colletotrichum truncatum, C. plurivorum, C. musicola, and C. sojae: Four Species Pathogenic to Soybean (Glycine max).</title>
        <authorList>
            <person name="Rogerio F."/>
            <person name="Boufleur T.R."/>
            <person name="Ciampi-Guillardi M."/>
            <person name="Sukno S.A."/>
            <person name="Thon M.R."/>
            <person name="Massola Junior N.S."/>
            <person name="Baroncelli R."/>
        </authorList>
    </citation>
    <scope>NUCLEOTIDE SEQUENCE</scope>
    <source>
        <strain evidence="2">LFN0074</strain>
    </source>
</reference>
<organism evidence="2 3">
    <name type="scientific">Colletotrichum musicola</name>
    <dbReference type="NCBI Taxonomy" id="2175873"/>
    <lineage>
        <taxon>Eukaryota</taxon>
        <taxon>Fungi</taxon>
        <taxon>Dikarya</taxon>
        <taxon>Ascomycota</taxon>
        <taxon>Pezizomycotina</taxon>
        <taxon>Sordariomycetes</taxon>
        <taxon>Hypocreomycetidae</taxon>
        <taxon>Glomerellales</taxon>
        <taxon>Glomerellaceae</taxon>
        <taxon>Colletotrichum</taxon>
        <taxon>Colletotrichum orchidearum species complex</taxon>
    </lineage>
</organism>
<evidence type="ECO:0000256" key="1">
    <source>
        <dbReference type="SAM" id="MobiDB-lite"/>
    </source>
</evidence>
<dbReference type="OrthoDB" id="420564at2759"/>
<dbReference type="PANTHER" id="PTHR35179:SF1">
    <property type="entry name" value="INTEGRAL MEMBRANE PROTEIN"/>
    <property type="match status" value="1"/>
</dbReference>
<name>A0A8H6KGI1_9PEZI</name>
<protein>
    <recommendedName>
        <fullName evidence="4">Geranylgeranyl pyrophosphate synthetase</fullName>
    </recommendedName>
</protein>
<keyword evidence="3" id="KW-1185">Reference proteome</keyword>
<dbReference type="EMBL" id="WIGM01000276">
    <property type="protein sequence ID" value="KAF6830833.1"/>
    <property type="molecule type" value="Genomic_DNA"/>
</dbReference>
<dbReference type="Proteomes" id="UP000639643">
    <property type="component" value="Unassembled WGS sequence"/>
</dbReference>
<feature type="region of interest" description="Disordered" evidence="1">
    <location>
        <begin position="108"/>
        <end position="127"/>
    </location>
</feature>
<evidence type="ECO:0008006" key="4">
    <source>
        <dbReference type="Google" id="ProtNLM"/>
    </source>
</evidence>